<evidence type="ECO:0000313" key="3">
    <source>
        <dbReference type="EMBL" id="RUO63563.1"/>
    </source>
</evidence>
<dbReference type="OrthoDB" id="9774179at2"/>
<sequence>MQDVQPPMEHSVPLPKLPGMFFRSLFTVARNDQAEAAACELRDEFTAPGLTQTQVARYKNAFDGFVSEVPLTLMYCLAQRVHLAQMLGDEFPWPAPGLVHVRNELEQHAPIQLEQRFHIKASIQLPARGPKVSPRRLRPLFTVEFYQDEDKVVTCTSEYQVMPKSSGKATTSREKKQGQAPANDWQEIGQWSLTTASGRDYARLSGDFNPIHLHPLLSRWFGFEQPIIHGMYMAGRAQAEIESRYQRPVARIDVTFKRPVPLPATIGLWQQGDEHCGSYQVCGAEDFLQRLEGSYTLVANKERA</sequence>
<name>A0A432YQA3_9GAMM</name>
<reference evidence="4" key="1">
    <citation type="journal article" date="2018" name="Front. Microbiol.">
        <title>Genome-Based Analysis Reveals the Taxonomy and Diversity of the Family Idiomarinaceae.</title>
        <authorList>
            <person name="Liu Y."/>
            <person name="Lai Q."/>
            <person name="Shao Z."/>
        </authorList>
    </citation>
    <scope>NUCLEOTIDE SEQUENCE [LARGE SCALE GENOMIC DNA]</scope>
    <source>
        <strain evidence="4">CVS-6</strain>
    </source>
</reference>
<feature type="domain" description="MaoC-like" evidence="2">
    <location>
        <begin position="192"/>
        <end position="267"/>
    </location>
</feature>
<evidence type="ECO:0000256" key="1">
    <source>
        <dbReference type="SAM" id="MobiDB-lite"/>
    </source>
</evidence>
<keyword evidence="4" id="KW-1185">Reference proteome</keyword>
<feature type="region of interest" description="Disordered" evidence="1">
    <location>
        <begin position="163"/>
        <end position="185"/>
    </location>
</feature>
<evidence type="ECO:0000313" key="4">
    <source>
        <dbReference type="Proteomes" id="UP000288259"/>
    </source>
</evidence>
<dbReference type="Gene3D" id="3.10.129.10">
    <property type="entry name" value="Hotdog Thioesterase"/>
    <property type="match status" value="1"/>
</dbReference>
<dbReference type="PANTHER" id="PTHR43841:SF3">
    <property type="entry name" value="(3R)-HYDROXYACYL-ACP DEHYDRATASE SUBUNIT HADB"/>
    <property type="match status" value="1"/>
</dbReference>
<dbReference type="InterPro" id="IPR029069">
    <property type="entry name" value="HotDog_dom_sf"/>
</dbReference>
<dbReference type="GO" id="GO:0006633">
    <property type="term" value="P:fatty acid biosynthetic process"/>
    <property type="evidence" value="ECO:0007669"/>
    <property type="project" value="InterPro"/>
</dbReference>
<dbReference type="Pfam" id="PF01575">
    <property type="entry name" value="MaoC_dehydratas"/>
    <property type="match status" value="1"/>
</dbReference>
<protein>
    <submittedName>
        <fullName evidence="3">Acyl dehydratase</fullName>
    </submittedName>
</protein>
<dbReference type="InterPro" id="IPR003965">
    <property type="entry name" value="Fatty_acid_synthase"/>
</dbReference>
<gene>
    <name evidence="3" type="ORF">CWI71_00425</name>
</gene>
<accession>A0A432YQA3</accession>
<dbReference type="AlphaFoldDB" id="A0A432YQA3"/>
<evidence type="ECO:0000259" key="2">
    <source>
        <dbReference type="Pfam" id="PF01575"/>
    </source>
</evidence>
<dbReference type="RefSeq" id="WP_126753273.1">
    <property type="nucleotide sequence ID" value="NZ_PIPY01000001.1"/>
</dbReference>
<dbReference type="InterPro" id="IPR002539">
    <property type="entry name" value="MaoC-like_dom"/>
</dbReference>
<dbReference type="GO" id="GO:0004312">
    <property type="term" value="F:fatty acid synthase activity"/>
    <property type="evidence" value="ECO:0007669"/>
    <property type="project" value="InterPro"/>
</dbReference>
<dbReference type="GO" id="GO:0005835">
    <property type="term" value="C:fatty acid synthase complex"/>
    <property type="evidence" value="ECO:0007669"/>
    <property type="project" value="InterPro"/>
</dbReference>
<proteinExistence type="predicted"/>
<dbReference type="Proteomes" id="UP000288259">
    <property type="component" value="Unassembled WGS sequence"/>
</dbReference>
<dbReference type="PANTHER" id="PTHR43841">
    <property type="entry name" value="3-HYDROXYACYL-THIOESTER DEHYDRATASE HTDX-RELATED"/>
    <property type="match status" value="1"/>
</dbReference>
<dbReference type="PRINTS" id="PR01483">
    <property type="entry name" value="FASYNTHASE"/>
</dbReference>
<dbReference type="SUPFAM" id="SSF54637">
    <property type="entry name" value="Thioesterase/thiol ester dehydrase-isomerase"/>
    <property type="match status" value="1"/>
</dbReference>
<comment type="caution">
    <text evidence="3">The sequence shown here is derived from an EMBL/GenBank/DDBJ whole genome shotgun (WGS) entry which is preliminary data.</text>
</comment>
<dbReference type="EMBL" id="PIPY01000001">
    <property type="protein sequence ID" value="RUO63563.1"/>
    <property type="molecule type" value="Genomic_DNA"/>
</dbReference>
<organism evidence="3 4">
    <name type="scientific">Pseudidiomarina insulisalsae</name>
    <dbReference type="NCBI Taxonomy" id="575789"/>
    <lineage>
        <taxon>Bacteria</taxon>
        <taxon>Pseudomonadati</taxon>
        <taxon>Pseudomonadota</taxon>
        <taxon>Gammaproteobacteria</taxon>
        <taxon>Alteromonadales</taxon>
        <taxon>Idiomarinaceae</taxon>
        <taxon>Pseudidiomarina</taxon>
    </lineage>
</organism>